<organism evidence="2 3">
    <name type="scientific">Malassezia japonica</name>
    <dbReference type="NCBI Taxonomy" id="223818"/>
    <lineage>
        <taxon>Eukaryota</taxon>
        <taxon>Fungi</taxon>
        <taxon>Dikarya</taxon>
        <taxon>Basidiomycota</taxon>
        <taxon>Ustilaginomycotina</taxon>
        <taxon>Malasseziomycetes</taxon>
        <taxon>Malasseziales</taxon>
        <taxon>Malasseziaceae</taxon>
        <taxon>Malassezia</taxon>
    </lineage>
</organism>
<proteinExistence type="predicted"/>
<accession>A0AAF0EW23</accession>
<sequence length="134" mass="14087">MAVPLFSVGDVDVGAVLGAIRASDYVKELASGEDSSPEEAVAALVQPAQQVGSVAEAEAAVRSLQGDWSRRVLVVADAQTQQDQSVLVVEFSPKDSLRVACGSLLEVVARVDASQTHLAEFRRICGSELYDAGQ</sequence>
<name>A0AAF0EW23_9BASI</name>
<gene>
    <name evidence="2" type="ORF">MJAP1_000878</name>
</gene>
<dbReference type="InterPro" id="IPR053832">
    <property type="entry name" value="DUF6924"/>
</dbReference>
<evidence type="ECO:0000313" key="2">
    <source>
        <dbReference type="EMBL" id="WFD37930.1"/>
    </source>
</evidence>
<dbReference type="Pfam" id="PF21962">
    <property type="entry name" value="DUF6924"/>
    <property type="match status" value="1"/>
</dbReference>
<evidence type="ECO:0000313" key="3">
    <source>
        <dbReference type="Proteomes" id="UP001217754"/>
    </source>
</evidence>
<reference evidence="2" key="1">
    <citation type="submission" date="2023-03" db="EMBL/GenBank/DDBJ databases">
        <title>Mating type loci evolution in Malassezia.</title>
        <authorList>
            <person name="Coelho M.A."/>
        </authorList>
    </citation>
    <scope>NUCLEOTIDE SEQUENCE</scope>
    <source>
        <strain evidence="2">CBS 9431</strain>
    </source>
</reference>
<dbReference type="EMBL" id="CP119958">
    <property type="protein sequence ID" value="WFD37930.1"/>
    <property type="molecule type" value="Genomic_DNA"/>
</dbReference>
<keyword evidence="3" id="KW-1185">Reference proteome</keyword>
<dbReference type="Proteomes" id="UP001217754">
    <property type="component" value="Chromosome 1"/>
</dbReference>
<dbReference type="AlphaFoldDB" id="A0AAF0EW23"/>
<protein>
    <recommendedName>
        <fullName evidence="1">DUF6924 domain-containing protein</fullName>
    </recommendedName>
</protein>
<dbReference type="GeneID" id="85224527"/>
<dbReference type="RefSeq" id="XP_060120827.1">
    <property type="nucleotide sequence ID" value="XM_060264844.1"/>
</dbReference>
<feature type="domain" description="DUF6924" evidence="1">
    <location>
        <begin position="40"/>
        <end position="123"/>
    </location>
</feature>
<evidence type="ECO:0000259" key="1">
    <source>
        <dbReference type="Pfam" id="PF21962"/>
    </source>
</evidence>